<organism evidence="1 2">
    <name type="scientific">Fusarium beomiforme</name>
    <dbReference type="NCBI Taxonomy" id="44412"/>
    <lineage>
        <taxon>Eukaryota</taxon>
        <taxon>Fungi</taxon>
        <taxon>Dikarya</taxon>
        <taxon>Ascomycota</taxon>
        <taxon>Pezizomycotina</taxon>
        <taxon>Sordariomycetes</taxon>
        <taxon>Hypocreomycetidae</taxon>
        <taxon>Hypocreales</taxon>
        <taxon>Nectriaceae</taxon>
        <taxon>Fusarium</taxon>
        <taxon>Fusarium burgessii species complex</taxon>
    </lineage>
</organism>
<dbReference type="OrthoDB" id="4934446at2759"/>
<accession>A0A9P5DTL5</accession>
<protein>
    <submittedName>
        <fullName evidence="1">Uncharacterized protein</fullName>
    </submittedName>
</protein>
<name>A0A9P5DTL5_9HYPO</name>
<proteinExistence type="predicted"/>
<gene>
    <name evidence="1" type="ORF">FBEOM_9377</name>
</gene>
<comment type="caution">
    <text evidence="1">The sequence shown here is derived from an EMBL/GenBank/DDBJ whole genome shotgun (WGS) entry which is preliminary data.</text>
</comment>
<reference evidence="1" key="1">
    <citation type="journal article" date="2017" name="Mycologia">
        <title>Fusarium algeriense, sp. nov., a novel toxigenic crown rot pathogen of durum wheat from Algeria is nested in the Fusarium burgessii species complex.</title>
        <authorList>
            <person name="Laraba I."/>
            <person name="Keddad A."/>
            <person name="Boureghda H."/>
            <person name="Abdallah N."/>
            <person name="Vaughan M.M."/>
            <person name="Proctor R.H."/>
            <person name="Busman M."/>
            <person name="O'Donnell K."/>
        </authorList>
    </citation>
    <scope>NUCLEOTIDE SEQUENCE</scope>
    <source>
        <strain evidence="1">NRRL 25174</strain>
    </source>
</reference>
<evidence type="ECO:0000313" key="2">
    <source>
        <dbReference type="Proteomes" id="UP000730481"/>
    </source>
</evidence>
<evidence type="ECO:0000313" key="1">
    <source>
        <dbReference type="EMBL" id="KAF4336746.1"/>
    </source>
</evidence>
<keyword evidence="2" id="KW-1185">Reference proteome</keyword>
<dbReference type="AlphaFoldDB" id="A0A9P5DTL5"/>
<reference evidence="1" key="2">
    <citation type="submission" date="2020-02" db="EMBL/GenBank/DDBJ databases">
        <title>Identification and distribution of gene clusters putatively required for synthesis of sphingolipid metabolism inhibitors in phylogenetically diverse species of the filamentous fungus Fusarium.</title>
        <authorList>
            <person name="Kim H.-S."/>
            <person name="Busman M."/>
            <person name="Brown D.W."/>
            <person name="Divon H."/>
            <person name="Uhlig S."/>
            <person name="Proctor R.H."/>
        </authorList>
    </citation>
    <scope>NUCLEOTIDE SEQUENCE</scope>
    <source>
        <strain evidence="1">NRRL 25174</strain>
    </source>
</reference>
<dbReference type="Proteomes" id="UP000730481">
    <property type="component" value="Unassembled WGS sequence"/>
</dbReference>
<dbReference type="EMBL" id="PVQB02000472">
    <property type="protein sequence ID" value="KAF4336746.1"/>
    <property type="molecule type" value="Genomic_DNA"/>
</dbReference>
<sequence length="231" mass="25294">MERTGFEHVGGRGGAHVWIADLPSWDTPKDTIVSIGSCWFVLVQDLGKGLGMIRDHYAARLCSATRTTTYAIMTLRQIVCCKATDGTLVCTCPEPLFGDSPPTDSAIDLLLWASDKPPKPSRLNRLPVEIQDRILLEAATSPVAAGKLGIELGLGSPFTWLDGRLKINLEEIRRHRTQSSPIESQIFVNGRMSGLSYKGDRPPKVFRVDFSSVPAPPRPNPFLSVIANKSL</sequence>